<dbReference type="EMBL" id="FZOL01000022">
    <property type="protein sequence ID" value="SNT04210.1"/>
    <property type="molecule type" value="Genomic_DNA"/>
</dbReference>
<dbReference type="Gene3D" id="1.10.30.50">
    <property type="match status" value="1"/>
</dbReference>
<organism evidence="1 2">
    <name type="scientific">Pseudomonas japonica</name>
    <dbReference type="NCBI Taxonomy" id="256466"/>
    <lineage>
        <taxon>Bacteria</taxon>
        <taxon>Pseudomonadati</taxon>
        <taxon>Pseudomonadota</taxon>
        <taxon>Gammaproteobacteria</taxon>
        <taxon>Pseudomonadales</taxon>
        <taxon>Pseudomonadaceae</taxon>
        <taxon>Pseudomonas</taxon>
    </lineage>
</organism>
<dbReference type="STRING" id="1215104.GCA_000730585_00484"/>
<proteinExistence type="predicted"/>
<evidence type="ECO:0008006" key="3">
    <source>
        <dbReference type="Google" id="ProtNLM"/>
    </source>
</evidence>
<dbReference type="AlphaFoldDB" id="A0A239JEG0"/>
<evidence type="ECO:0000313" key="2">
    <source>
        <dbReference type="Proteomes" id="UP000198407"/>
    </source>
</evidence>
<name>A0A239JEG0_9PSED</name>
<gene>
    <name evidence="1" type="ORF">SAMN05444352_12210</name>
</gene>
<reference evidence="2" key="1">
    <citation type="submission" date="2017-06" db="EMBL/GenBank/DDBJ databases">
        <authorList>
            <person name="Varghese N."/>
            <person name="Submissions S."/>
        </authorList>
    </citation>
    <scope>NUCLEOTIDE SEQUENCE [LARGE SCALE GENOMIC DNA]</scope>
    <source>
        <strain evidence="2">DSM 22348</strain>
    </source>
</reference>
<dbReference type="OrthoDB" id="8824552at2"/>
<dbReference type="RefSeq" id="WP_042129732.1">
    <property type="nucleotide sequence ID" value="NZ_FZOL01000022.1"/>
</dbReference>
<keyword evidence="2" id="KW-1185">Reference proteome</keyword>
<accession>A0A239JEG0</accession>
<sequence>MRPVNKPSSNSLYAPPASITFARANAQLLRKMTGAVPPVGNYTVSLAQVLRWLLGIARGRRFTRLTAAEQKTLVAALEGRIATIYKTAAAPLVQDLGAYCSYCGSDLPAQVEVEHTVPKSLYPLFSTDWRGFLLSCSPCNKAKRQSPARADVIQWSKLKRPTERDLYDEIRRRYLWPDLDPTCWEDAPAHLFYLDVATNQWLPVSVADSVDFANKFLVYDVPNHRVLADIKHGNAILQNVQVAVRVEAVLLKPWVDDMIDLLQLNEDLVNPAKATYDRRQMNRTRAWFNALDACRQLSIATDQKTFDFLWQPIPGWAAGSAFYSVWLTVLQHFRDPSGVNYASRLVADTNVPLYYPNTETAHLP</sequence>
<evidence type="ECO:0000313" key="1">
    <source>
        <dbReference type="EMBL" id="SNT04210.1"/>
    </source>
</evidence>
<protein>
    <recommendedName>
        <fullName evidence="3">HNH endonuclease</fullName>
    </recommendedName>
</protein>
<dbReference type="Proteomes" id="UP000198407">
    <property type="component" value="Unassembled WGS sequence"/>
</dbReference>